<evidence type="ECO:0000313" key="3">
    <source>
        <dbReference type="EMBL" id="KAJ3142515.1"/>
    </source>
</evidence>
<evidence type="ECO:0000256" key="2">
    <source>
        <dbReference type="SAM" id="Phobius"/>
    </source>
</evidence>
<keyword evidence="2" id="KW-0812">Transmembrane</keyword>
<comment type="caution">
    <text evidence="3">The sequence shown here is derived from an EMBL/GenBank/DDBJ whole genome shotgun (WGS) entry which is preliminary data.</text>
</comment>
<feature type="compositionally biased region" description="Low complexity" evidence="1">
    <location>
        <begin position="394"/>
        <end position="408"/>
    </location>
</feature>
<sequence>MALSVFETAAETTPITPNGPLITTEAVLSAMEIVKSAVTANSNNNENMLSLSQATLTNTQTATASTLMTAVSATTTSWPIPAGWPPGFTWPLPNLPPTFNGTFSVTSPVPRNWPAGYPWPLNTDLWPLGTTQLISLSTSVGFIQTSAVVTTDGGTSYSSGLEASFVTPVVGVGIGVLGALVVACVTITVCYRQRMRVVRMRKGGNSNDREALSREEERERVGITRSASLLPIVSRNLRRAATVGVSSVGGAAALRLPTTDFVIASLLETTNATSNNIGEEGGLGGSVIDDRRGANDASANKNRSTAVRSISPVPPLPPLPHWVTLKNKMPNPPLDWPPGFPFPPLDYALPSNFDGSFTVGSHVPRDWPVGYSWPPGSGLYPPGTSQFVPSSSATQTQPQQTNTNTTTIQQEQTPANNAAQLQMNNLILVITVGILAALLATAVAILIYRRQKIKQWKNKTGTALFDSDSHASPRALYSNDYGSIYSNNNNLRALFSRGSGGHAISTRTGATSIKAPSVSQRSFFMNDTIPQSSGDVDNEDGLLSPELMIAALLANSTADSFVRPKMNNGAAGGAMMNMDSITFTAGAIASASGSAPAGE</sequence>
<dbReference type="EMBL" id="JADGJH010000015">
    <property type="protein sequence ID" value="KAJ3142515.1"/>
    <property type="molecule type" value="Genomic_DNA"/>
</dbReference>
<evidence type="ECO:0000313" key="4">
    <source>
        <dbReference type="Proteomes" id="UP001211907"/>
    </source>
</evidence>
<keyword evidence="4" id="KW-1185">Reference proteome</keyword>
<reference evidence="3" key="1">
    <citation type="submission" date="2020-05" db="EMBL/GenBank/DDBJ databases">
        <title>Phylogenomic resolution of chytrid fungi.</title>
        <authorList>
            <person name="Stajich J.E."/>
            <person name="Amses K."/>
            <person name="Simmons R."/>
            <person name="Seto K."/>
            <person name="Myers J."/>
            <person name="Bonds A."/>
            <person name="Quandt C.A."/>
            <person name="Barry K."/>
            <person name="Liu P."/>
            <person name="Grigoriev I."/>
            <person name="Longcore J.E."/>
            <person name="James T.Y."/>
        </authorList>
    </citation>
    <scope>NUCLEOTIDE SEQUENCE</scope>
    <source>
        <strain evidence="3">JEL0513</strain>
    </source>
</reference>
<keyword evidence="2" id="KW-0472">Membrane</keyword>
<evidence type="ECO:0000256" key="1">
    <source>
        <dbReference type="SAM" id="MobiDB-lite"/>
    </source>
</evidence>
<feature type="compositionally biased region" description="Polar residues" evidence="1">
    <location>
        <begin position="297"/>
        <end position="308"/>
    </location>
</feature>
<proteinExistence type="predicted"/>
<keyword evidence="2" id="KW-1133">Transmembrane helix</keyword>
<name>A0AAD5TA50_9FUNG</name>
<gene>
    <name evidence="3" type="ORF">HK100_002184</name>
</gene>
<feature type="compositionally biased region" description="Polar residues" evidence="1">
    <location>
        <begin position="383"/>
        <end position="393"/>
    </location>
</feature>
<dbReference type="AlphaFoldDB" id="A0AAD5TA50"/>
<evidence type="ECO:0008006" key="5">
    <source>
        <dbReference type="Google" id="ProtNLM"/>
    </source>
</evidence>
<feature type="region of interest" description="Disordered" evidence="1">
    <location>
        <begin position="277"/>
        <end position="312"/>
    </location>
</feature>
<accession>A0AAD5TA50</accession>
<dbReference type="Proteomes" id="UP001211907">
    <property type="component" value="Unassembled WGS sequence"/>
</dbReference>
<organism evidence="3 4">
    <name type="scientific">Physocladia obscura</name>
    <dbReference type="NCBI Taxonomy" id="109957"/>
    <lineage>
        <taxon>Eukaryota</taxon>
        <taxon>Fungi</taxon>
        <taxon>Fungi incertae sedis</taxon>
        <taxon>Chytridiomycota</taxon>
        <taxon>Chytridiomycota incertae sedis</taxon>
        <taxon>Chytridiomycetes</taxon>
        <taxon>Chytridiales</taxon>
        <taxon>Chytriomycetaceae</taxon>
        <taxon>Physocladia</taxon>
    </lineage>
</organism>
<protein>
    <recommendedName>
        <fullName evidence="5">Transmembrane protein</fullName>
    </recommendedName>
</protein>
<feature type="transmembrane region" description="Helical" evidence="2">
    <location>
        <begin position="165"/>
        <end position="191"/>
    </location>
</feature>
<feature type="region of interest" description="Disordered" evidence="1">
    <location>
        <begin position="382"/>
        <end position="408"/>
    </location>
</feature>
<feature type="transmembrane region" description="Helical" evidence="2">
    <location>
        <begin position="426"/>
        <end position="448"/>
    </location>
</feature>